<dbReference type="Pfam" id="PF02616">
    <property type="entry name" value="SMC_ScpA"/>
    <property type="match status" value="1"/>
</dbReference>
<dbReference type="Gene3D" id="1.10.10.580">
    <property type="entry name" value="Structural maintenance of chromosome 1. Chain E"/>
    <property type="match status" value="1"/>
</dbReference>
<dbReference type="PANTHER" id="PTHR33969:SF2">
    <property type="entry name" value="SEGREGATION AND CONDENSATION PROTEIN A"/>
    <property type="match status" value="1"/>
</dbReference>
<comment type="caution">
    <text evidence="6">The sequence shown here is derived from an EMBL/GenBank/DDBJ whole genome shotgun (WGS) entry which is preliminary data.</text>
</comment>
<evidence type="ECO:0000256" key="3">
    <source>
        <dbReference type="ARBA" id="ARBA00023306"/>
    </source>
</evidence>
<proteinExistence type="inferred from homology"/>
<keyword evidence="1 5" id="KW-0132">Cell division</keyword>
<dbReference type="OrthoDB" id="9811016at2"/>
<dbReference type="InterPro" id="IPR003768">
    <property type="entry name" value="ScpA"/>
</dbReference>
<dbReference type="GO" id="GO:0006260">
    <property type="term" value="P:DNA replication"/>
    <property type="evidence" value="ECO:0007669"/>
    <property type="project" value="UniProtKB-UniRule"/>
</dbReference>
<dbReference type="GO" id="GO:0005737">
    <property type="term" value="C:cytoplasm"/>
    <property type="evidence" value="ECO:0007669"/>
    <property type="project" value="UniProtKB-SubCell"/>
</dbReference>
<keyword evidence="2 5" id="KW-0159">Chromosome partition</keyword>
<comment type="subunit">
    <text evidence="5">Component of a cohesin-like complex composed of ScpA, ScpB and the Smc homodimer, in which ScpA and ScpB bind to the head domain of Smc. The presence of the three proteins is required for the association of the complex with DNA.</text>
</comment>
<dbReference type="RefSeq" id="WP_129076200.1">
    <property type="nucleotide sequence ID" value="NZ_QOUX01000001.1"/>
</dbReference>
<name>A0A4Q0VXM6_9BACI</name>
<dbReference type="PANTHER" id="PTHR33969">
    <property type="entry name" value="SEGREGATION AND CONDENSATION PROTEIN A"/>
    <property type="match status" value="1"/>
</dbReference>
<comment type="function">
    <text evidence="5">Participates in chromosomal partition during cell division. May act via the formation of a condensin-like complex containing Smc and ScpB that pull DNA away from mid-cell into both cell halves.</text>
</comment>
<protein>
    <recommendedName>
        <fullName evidence="4 5">Segregation and condensation protein A</fullName>
    </recommendedName>
</protein>
<accession>A0A4Q0VXM6</accession>
<organism evidence="6 7">
    <name type="scientific">Anaerobacillus alkaliphilus</name>
    <dbReference type="NCBI Taxonomy" id="1548597"/>
    <lineage>
        <taxon>Bacteria</taxon>
        <taxon>Bacillati</taxon>
        <taxon>Bacillota</taxon>
        <taxon>Bacilli</taxon>
        <taxon>Bacillales</taxon>
        <taxon>Bacillaceae</taxon>
        <taxon>Anaerobacillus</taxon>
    </lineage>
</organism>
<evidence type="ECO:0000256" key="5">
    <source>
        <dbReference type="HAMAP-Rule" id="MF_01805"/>
    </source>
</evidence>
<evidence type="ECO:0000256" key="4">
    <source>
        <dbReference type="ARBA" id="ARBA00044777"/>
    </source>
</evidence>
<comment type="subcellular location">
    <subcellularLocation>
        <location evidence="5">Cytoplasm</location>
    </subcellularLocation>
    <text evidence="5">Associated with two foci at the outer edges of the nucleoid region in young cells, and at four foci within both cell halves in older cells.</text>
</comment>
<evidence type="ECO:0000256" key="2">
    <source>
        <dbReference type="ARBA" id="ARBA00022829"/>
    </source>
</evidence>
<dbReference type="Gene3D" id="6.10.250.2410">
    <property type="match status" value="1"/>
</dbReference>
<reference evidence="6 7" key="1">
    <citation type="journal article" date="2019" name="Int. J. Syst. Evol. Microbiol.">
        <title>Anaerobacillus alkaliphilus sp. nov., a novel alkaliphilic and moderately halophilic bacterium.</title>
        <authorList>
            <person name="Borsodi A.K."/>
            <person name="Aszalos J.M."/>
            <person name="Bihari P."/>
            <person name="Nagy I."/>
            <person name="Schumann P."/>
            <person name="Sproer C."/>
            <person name="Kovacs A.L."/>
            <person name="Boka K."/>
            <person name="Dobosy P."/>
            <person name="Ovari M."/>
            <person name="Szili-Kovacs T."/>
            <person name="Toth E."/>
        </authorList>
    </citation>
    <scope>NUCLEOTIDE SEQUENCE [LARGE SCALE GENOMIC DNA]</scope>
    <source>
        <strain evidence="6 7">B16-10</strain>
    </source>
</reference>
<evidence type="ECO:0000256" key="1">
    <source>
        <dbReference type="ARBA" id="ARBA00022618"/>
    </source>
</evidence>
<keyword evidence="7" id="KW-1185">Reference proteome</keyword>
<dbReference type="EMBL" id="QOUX01000001">
    <property type="protein sequence ID" value="RXJ03858.1"/>
    <property type="molecule type" value="Genomic_DNA"/>
</dbReference>
<dbReference type="NCBIfam" id="NF000995">
    <property type="entry name" value="PRK00104.1-4"/>
    <property type="match status" value="1"/>
</dbReference>
<evidence type="ECO:0000313" key="6">
    <source>
        <dbReference type="EMBL" id="RXJ03858.1"/>
    </source>
</evidence>
<comment type="similarity">
    <text evidence="5">Belongs to the ScpA family.</text>
</comment>
<dbReference type="HAMAP" id="MF_01805">
    <property type="entry name" value="ScpA"/>
    <property type="match status" value="1"/>
</dbReference>
<dbReference type="Proteomes" id="UP000290649">
    <property type="component" value="Unassembled WGS sequence"/>
</dbReference>
<dbReference type="InterPro" id="IPR023093">
    <property type="entry name" value="ScpA-like_C"/>
</dbReference>
<evidence type="ECO:0000313" key="7">
    <source>
        <dbReference type="Proteomes" id="UP000290649"/>
    </source>
</evidence>
<dbReference type="AlphaFoldDB" id="A0A4Q0VXM6"/>
<gene>
    <name evidence="5" type="primary">scpA</name>
    <name evidence="6" type="ORF">DS745_00250</name>
</gene>
<dbReference type="GO" id="GO:0051301">
    <property type="term" value="P:cell division"/>
    <property type="evidence" value="ECO:0007669"/>
    <property type="project" value="UniProtKB-KW"/>
</dbReference>
<keyword evidence="5" id="KW-0963">Cytoplasm</keyword>
<sequence>MAQYNVKLEAFEGPLDLLLHLINKAEVDIYDIPVAKITDQYMNYIHTMQRLELDVASEYLVMAATLLAIKSKMLLPKQEVELFDENSEYLEEDDPREELITRLIEYRRYKEAAETLKEREKDRGLIYSKLPSDLTPYFDEVKNEPQKLNATLYDMLDAFDQLLKRKSLKIPKQTRIQREDFPLEKRMEEIIDKINQNDGRTSFFQLFEYEERGQLIVTFLAILELMKAKKIICTQETNFTDISVRRWEGEHVDR</sequence>
<dbReference type="GO" id="GO:0007059">
    <property type="term" value="P:chromosome segregation"/>
    <property type="evidence" value="ECO:0007669"/>
    <property type="project" value="UniProtKB-UniRule"/>
</dbReference>
<keyword evidence="3 5" id="KW-0131">Cell cycle</keyword>